<dbReference type="SMART" id="SM01231">
    <property type="entry name" value="H-kinase_dim"/>
    <property type="match status" value="1"/>
</dbReference>
<dbReference type="SMART" id="SM00260">
    <property type="entry name" value="CheW"/>
    <property type="match status" value="1"/>
</dbReference>
<evidence type="ECO:0000256" key="4">
    <source>
        <dbReference type="ARBA" id="ARBA00022679"/>
    </source>
</evidence>
<reference evidence="14 15" key="1">
    <citation type="submission" date="2018-03" db="EMBL/GenBank/DDBJ databases">
        <title>The ancient ancestry and fast evolution of plastids.</title>
        <authorList>
            <person name="Moore K.R."/>
            <person name="Magnabosco C."/>
            <person name="Momper L."/>
            <person name="Gold D.A."/>
            <person name="Bosak T."/>
            <person name="Fournier G.P."/>
        </authorList>
    </citation>
    <scope>NUCLEOTIDE SEQUENCE [LARGE SCALE GENOMIC DNA]</scope>
    <source>
        <strain evidence="14 15">CCALA 037</strain>
    </source>
</reference>
<dbReference type="InterPro" id="IPR004105">
    <property type="entry name" value="CheA-like_dim"/>
</dbReference>
<dbReference type="GO" id="GO:0006935">
    <property type="term" value="P:chemotaxis"/>
    <property type="evidence" value="ECO:0007669"/>
    <property type="project" value="InterPro"/>
</dbReference>
<dbReference type="SUPFAM" id="SSF47226">
    <property type="entry name" value="Histidine-containing phosphotransfer domain, HPT domain"/>
    <property type="match status" value="1"/>
</dbReference>
<dbReference type="SMART" id="SM00073">
    <property type="entry name" value="HPT"/>
    <property type="match status" value="1"/>
</dbReference>
<dbReference type="FunFam" id="3.30.565.10:FF:000016">
    <property type="entry name" value="Chemotaxis protein CheA, putative"/>
    <property type="match status" value="1"/>
</dbReference>
<dbReference type="Gene3D" id="3.30.565.10">
    <property type="entry name" value="Histidine kinase-like ATPase, C-terminal domain"/>
    <property type="match status" value="1"/>
</dbReference>
<keyword evidence="3 8" id="KW-0597">Phosphoprotein</keyword>
<evidence type="ECO:0000256" key="2">
    <source>
        <dbReference type="ARBA" id="ARBA00012438"/>
    </source>
</evidence>
<dbReference type="SUPFAM" id="SSF50341">
    <property type="entry name" value="CheW-like"/>
    <property type="match status" value="1"/>
</dbReference>
<dbReference type="InterPro" id="IPR036890">
    <property type="entry name" value="HATPase_C_sf"/>
</dbReference>
<dbReference type="InterPro" id="IPR001789">
    <property type="entry name" value="Sig_transdc_resp-reg_receiver"/>
</dbReference>
<comment type="catalytic activity">
    <reaction evidence="1">
        <text>ATP + protein L-histidine = ADP + protein N-phospho-L-histidine.</text>
        <dbReference type="EC" id="2.7.13.3"/>
    </reaction>
</comment>
<gene>
    <name evidence="14" type="ORF">C7B77_25340</name>
</gene>
<dbReference type="InterPro" id="IPR008207">
    <property type="entry name" value="Sig_transdc_His_kin_Hpt_dom"/>
</dbReference>
<dbReference type="InterPro" id="IPR005467">
    <property type="entry name" value="His_kinase_dom"/>
</dbReference>
<dbReference type="SMART" id="SM00448">
    <property type="entry name" value="REC"/>
    <property type="match status" value="1"/>
</dbReference>
<dbReference type="SUPFAM" id="SSF52172">
    <property type="entry name" value="CheY-like"/>
    <property type="match status" value="1"/>
</dbReference>
<comment type="caution">
    <text evidence="14">The sequence shown here is derived from an EMBL/GenBank/DDBJ whole genome shotgun (WGS) entry which is preliminary data.</text>
</comment>
<feature type="domain" description="Histidine kinase" evidence="10">
    <location>
        <begin position="631"/>
        <end position="865"/>
    </location>
</feature>
<dbReference type="AlphaFoldDB" id="A0A2T1FJD4"/>
<protein>
    <recommendedName>
        <fullName evidence="2">histidine kinase</fullName>
        <ecNumber evidence="2">2.7.13.3</ecNumber>
    </recommendedName>
</protein>
<keyword evidence="5 14" id="KW-0418">Kinase</keyword>
<feature type="modified residue" description="4-aspartylphosphate" evidence="8">
    <location>
        <position position="1092"/>
    </location>
</feature>
<keyword evidence="4" id="KW-0808">Transferase</keyword>
<name>A0A2T1FJD4_9CYAN</name>
<evidence type="ECO:0000313" key="14">
    <source>
        <dbReference type="EMBL" id="PSB45061.1"/>
    </source>
</evidence>
<dbReference type="InterPro" id="IPR004358">
    <property type="entry name" value="Sig_transdc_His_kin-like_C"/>
</dbReference>
<dbReference type="InterPro" id="IPR002545">
    <property type="entry name" value="CheW-lke_dom"/>
</dbReference>
<dbReference type="InterPro" id="IPR051315">
    <property type="entry name" value="Bact_Chemotaxis_CheA"/>
</dbReference>
<dbReference type="PANTHER" id="PTHR43395:SF1">
    <property type="entry name" value="CHEMOTAXIS PROTEIN CHEA"/>
    <property type="match status" value="1"/>
</dbReference>
<accession>A0A2T1FJD4</accession>
<evidence type="ECO:0000256" key="7">
    <source>
        <dbReference type="PROSITE-ProRule" id="PRU00110"/>
    </source>
</evidence>
<evidence type="ECO:0000313" key="15">
    <source>
        <dbReference type="Proteomes" id="UP000238937"/>
    </source>
</evidence>
<dbReference type="Pfam" id="PF01584">
    <property type="entry name" value="CheW"/>
    <property type="match status" value="1"/>
</dbReference>
<keyword evidence="6" id="KW-0902">Two-component regulatory system</keyword>
<dbReference type="InterPro" id="IPR036641">
    <property type="entry name" value="HPT_dom_sf"/>
</dbReference>
<keyword evidence="15" id="KW-1185">Reference proteome</keyword>
<dbReference type="GO" id="GO:0000155">
    <property type="term" value="F:phosphorelay sensor kinase activity"/>
    <property type="evidence" value="ECO:0007669"/>
    <property type="project" value="InterPro"/>
</dbReference>
<feature type="domain" description="Response regulatory" evidence="11">
    <location>
        <begin position="1042"/>
        <end position="1159"/>
    </location>
</feature>
<dbReference type="Gene3D" id="1.20.120.160">
    <property type="entry name" value="HPT domain"/>
    <property type="match status" value="1"/>
</dbReference>
<dbReference type="Proteomes" id="UP000238937">
    <property type="component" value="Unassembled WGS sequence"/>
</dbReference>
<evidence type="ECO:0000259" key="10">
    <source>
        <dbReference type="PROSITE" id="PS50109"/>
    </source>
</evidence>
<dbReference type="PROSITE" id="PS50894">
    <property type="entry name" value="HPT"/>
    <property type="match status" value="1"/>
</dbReference>
<dbReference type="EMBL" id="PVWO01000507">
    <property type="protein sequence ID" value="PSB45061.1"/>
    <property type="molecule type" value="Genomic_DNA"/>
</dbReference>
<evidence type="ECO:0000256" key="6">
    <source>
        <dbReference type="ARBA" id="ARBA00023012"/>
    </source>
</evidence>
<dbReference type="InterPro" id="IPR011006">
    <property type="entry name" value="CheY-like_superfamily"/>
</dbReference>
<evidence type="ECO:0000259" key="11">
    <source>
        <dbReference type="PROSITE" id="PS50110"/>
    </source>
</evidence>
<feature type="modified residue" description="Phosphohistidine" evidence="7">
    <location>
        <position position="69"/>
    </location>
</feature>
<evidence type="ECO:0000256" key="8">
    <source>
        <dbReference type="PROSITE-ProRule" id="PRU00169"/>
    </source>
</evidence>
<dbReference type="PROSITE" id="PS50109">
    <property type="entry name" value="HIS_KIN"/>
    <property type="match status" value="1"/>
</dbReference>
<keyword evidence="9" id="KW-0175">Coiled coil</keyword>
<dbReference type="Gene3D" id="3.40.50.2300">
    <property type="match status" value="1"/>
</dbReference>
<feature type="domain" description="HPt" evidence="13">
    <location>
        <begin position="22"/>
        <end position="127"/>
    </location>
</feature>
<evidence type="ECO:0000256" key="9">
    <source>
        <dbReference type="SAM" id="Coils"/>
    </source>
</evidence>
<organism evidence="14 15">
    <name type="scientific">Chamaesiphon polymorphus CCALA 037</name>
    <dbReference type="NCBI Taxonomy" id="2107692"/>
    <lineage>
        <taxon>Bacteria</taxon>
        <taxon>Bacillati</taxon>
        <taxon>Cyanobacteriota</taxon>
        <taxon>Cyanophyceae</taxon>
        <taxon>Gomontiellales</taxon>
        <taxon>Chamaesiphonaceae</taxon>
        <taxon>Chamaesiphon</taxon>
    </lineage>
</organism>
<feature type="non-terminal residue" evidence="14">
    <location>
        <position position="1"/>
    </location>
</feature>
<dbReference type="CDD" id="cd00088">
    <property type="entry name" value="HPT"/>
    <property type="match status" value="1"/>
</dbReference>
<dbReference type="InterPro" id="IPR003594">
    <property type="entry name" value="HATPase_dom"/>
</dbReference>
<evidence type="ECO:0000256" key="5">
    <source>
        <dbReference type="ARBA" id="ARBA00022777"/>
    </source>
</evidence>
<dbReference type="InterPro" id="IPR036061">
    <property type="entry name" value="CheW-like_dom_sf"/>
</dbReference>
<feature type="coiled-coil region" evidence="9">
    <location>
        <begin position="552"/>
        <end position="579"/>
    </location>
</feature>
<dbReference type="PROSITE" id="PS50110">
    <property type="entry name" value="RESPONSE_REGULATORY"/>
    <property type="match status" value="1"/>
</dbReference>
<dbReference type="SMART" id="SM00387">
    <property type="entry name" value="HATPase_c"/>
    <property type="match status" value="1"/>
</dbReference>
<dbReference type="EC" id="2.7.13.3" evidence="2"/>
<dbReference type="Gene3D" id="2.30.30.40">
    <property type="entry name" value="SH3 Domains"/>
    <property type="match status" value="1"/>
</dbReference>
<evidence type="ECO:0000259" key="12">
    <source>
        <dbReference type="PROSITE" id="PS50851"/>
    </source>
</evidence>
<dbReference type="Pfam" id="PF02518">
    <property type="entry name" value="HATPase_c"/>
    <property type="match status" value="1"/>
</dbReference>
<dbReference type="Pfam" id="PF00072">
    <property type="entry name" value="Response_reg"/>
    <property type="match status" value="1"/>
</dbReference>
<dbReference type="SUPFAM" id="SSF55874">
    <property type="entry name" value="ATPase domain of HSP90 chaperone/DNA topoisomerase II/histidine kinase"/>
    <property type="match status" value="1"/>
</dbReference>
<dbReference type="PANTHER" id="PTHR43395">
    <property type="entry name" value="SENSOR HISTIDINE KINASE CHEA"/>
    <property type="match status" value="1"/>
</dbReference>
<dbReference type="GO" id="GO:0005737">
    <property type="term" value="C:cytoplasm"/>
    <property type="evidence" value="ECO:0007669"/>
    <property type="project" value="InterPro"/>
</dbReference>
<dbReference type="PRINTS" id="PR00344">
    <property type="entry name" value="BCTRLSENSOR"/>
</dbReference>
<evidence type="ECO:0000256" key="1">
    <source>
        <dbReference type="ARBA" id="ARBA00000085"/>
    </source>
</evidence>
<evidence type="ECO:0000259" key="13">
    <source>
        <dbReference type="PROSITE" id="PS50894"/>
    </source>
</evidence>
<sequence length="1161" mass="127708">ISYPLFTVHCSLFTIHPLPMITSDQEQQVKLQFLDEATDYLDTIESGLLGLGTGKVTGKQLDALLRAAHSIKGGAGMMGYTTLAGLGHHLEDYFKIIQYGKSEPPDGRVEQLMLATIDKLRQIVALNRQGQDADREWLATQVEPLFASLRERLGDFNPEDEANMLASESGEDVLTFLFETEVERAISQLEISINNEDSGSLYDELLMSAEDLGGLAEMVELPAFGKLSESILHHLKSQPHQLRSIAALALAAWRRTQAMVLIGQTTNLPCEIELAGSGIMALSDAETIPEWSDFEVQPPTTDRDSLDLQDFALDPPVTLADLGGNTDIANEYAMLFEEHMSANDLPTLTDPFADVAIPNLPAFSTITDSSELDAFETNEQKSDGFSGDRASVDEANFGTIANSITIEELDTSEQYSSIHTQITIVPDPEADIVDAFEMLDLSGDLGLDTDAPELLSALSGFLSEDSPTDISSAVFKINPKPKEDRLAQEAAELLSALDAAPEVIDDLPHHNRDKSGITSSNPTAPVAEQTIRVASKQLEEIGNLFGELTIDRNGLNLNLQALRQLVLNLQSKVKQLEQSNFKLAEAYDISSSSTKAPDPTATWIQEDASLSANFTSQLDILEFDRYSDLHVLSQEVMDNIVQIEELTTDLDLQLNDTERTNRDLNRTAKQLQTGLTQVRMRPISELFNRFPRAMRNLSIEHAKPIDLQLKGGTTLVERSILEALNDPLMHLVRNAFDHGIETSAVRRANNKSDIGTIEISATYRGNQTMITIKDDGGGIDLDKIRAKVKKMGIDDREIAKFKDQELIDLIFEPGFSTADKLTDLSGRGVGMDVVRTNIRALRGDVFVDTKLGKGSTFTITVPFTLSVVRVLIVEVNGLWLAIPSNIVEEIVLLDPDRIISTAGQKMLQWENFTMRLIEPAQYLHLPPVTPQVATTNTPTIDRPTVLTIDQGQDVVAVVIDKFWGEQEVTIRQPQGNIQMPPGFTGCTILGDGRIVPLVDAIDLIRWIDGDFAVPKPSVSTLDFRTDDTSIVTRSATPAQKQRILIVDDSINVRRFVALTLEKAGYLVEQAKDGQEAIEKLQAGLQAQAVVCDVEMPRMDGYGFLATVKGIPHLKNIPVLMLTSRSGDKHRKIAMNLGASSYFAKPFKEQELLATLTEVVGK</sequence>
<feature type="domain" description="CheW-like" evidence="12">
    <location>
        <begin position="867"/>
        <end position="1009"/>
    </location>
</feature>
<dbReference type="Pfam" id="PF01627">
    <property type="entry name" value="Hpt"/>
    <property type="match status" value="1"/>
</dbReference>
<proteinExistence type="predicted"/>
<evidence type="ECO:0000256" key="3">
    <source>
        <dbReference type="ARBA" id="ARBA00022553"/>
    </source>
</evidence>
<dbReference type="PROSITE" id="PS50851">
    <property type="entry name" value="CHEW"/>
    <property type="match status" value="1"/>
</dbReference>